<organism evidence="2 3">
    <name type="scientific">Discina gigas</name>
    <dbReference type="NCBI Taxonomy" id="1032678"/>
    <lineage>
        <taxon>Eukaryota</taxon>
        <taxon>Fungi</taxon>
        <taxon>Dikarya</taxon>
        <taxon>Ascomycota</taxon>
        <taxon>Pezizomycotina</taxon>
        <taxon>Pezizomycetes</taxon>
        <taxon>Pezizales</taxon>
        <taxon>Discinaceae</taxon>
        <taxon>Discina</taxon>
    </lineage>
</organism>
<accession>A0ABR3G8Z9</accession>
<evidence type="ECO:0000313" key="3">
    <source>
        <dbReference type="Proteomes" id="UP001447188"/>
    </source>
</evidence>
<reference evidence="2 3" key="1">
    <citation type="submission" date="2024-02" db="EMBL/GenBank/DDBJ databases">
        <title>Discinaceae phylogenomics.</title>
        <authorList>
            <person name="Dirks A.C."/>
            <person name="James T.Y."/>
        </authorList>
    </citation>
    <scope>NUCLEOTIDE SEQUENCE [LARGE SCALE GENOMIC DNA]</scope>
    <source>
        <strain evidence="2 3">ACD0624</strain>
    </source>
</reference>
<dbReference type="Proteomes" id="UP001447188">
    <property type="component" value="Unassembled WGS sequence"/>
</dbReference>
<gene>
    <name evidence="2" type="ORF">Q9L58_008781</name>
</gene>
<feature type="region of interest" description="Disordered" evidence="1">
    <location>
        <begin position="86"/>
        <end position="165"/>
    </location>
</feature>
<evidence type="ECO:0000256" key="1">
    <source>
        <dbReference type="SAM" id="MobiDB-lite"/>
    </source>
</evidence>
<feature type="compositionally biased region" description="Basic residues" evidence="1">
    <location>
        <begin position="134"/>
        <end position="143"/>
    </location>
</feature>
<comment type="caution">
    <text evidence="2">The sequence shown here is derived from an EMBL/GenBank/DDBJ whole genome shotgun (WGS) entry which is preliminary data.</text>
</comment>
<evidence type="ECO:0000313" key="2">
    <source>
        <dbReference type="EMBL" id="KAL0632343.1"/>
    </source>
</evidence>
<feature type="compositionally biased region" description="Basic and acidic residues" evidence="1">
    <location>
        <begin position="144"/>
        <end position="157"/>
    </location>
</feature>
<feature type="compositionally biased region" description="Acidic residues" evidence="1">
    <location>
        <begin position="90"/>
        <end position="111"/>
    </location>
</feature>
<protein>
    <submittedName>
        <fullName evidence="2">Uncharacterized protein</fullName>
    </submittedName>
</protein>
<name>A0ABR3G8Z9_9PEZI</name>
<sequence length="165" mass="18346">MAPVHAPPTKILSSTPLSPAQAHTFLTAFTTAAEASKNDAHNSHNEIVLTNLKRIEQALIGIHVPRPVQGDMDIEGLTDMAAPLVYPVEGEWEEEGEEDNGEDNIDALDERDENRNRSIPAVQTATRKVDKKADKKARRKEEKKHRAEQRMKEKEGSDTADDDSE</sequence>
<keyword evidence="3" id="KW-1185">Reference proteome</keyword>
<dbReference type="EMBL" id="JBBBZM010000174">
    <property type="protein sequence ID" value="KAL0632343.1"/>
    <property type="molecule type" value="Genomic_DNA"/>
</dbReference>
<proteinExistence type="predicted"/>